<proteinExistence type="predicted"/>
<comment type="caution">
    <text evidence="5">The sequence shown here is derived from an EMBL/GenBank/DDBJ whole genome shotgun (WGS) entry which is preliminary data.</text>
</comment>
<dbReference type="PANTHER" id="PTHR11103:SF18">
    <property type="entry name" value="SLR1189 PROTEIN"/>
    <property type="match status" value="1"/>
</dbReference>
<keyword evidence="1 3" id="KW-0489">Methyltransferase</keyword>
<dbReference type="SUPFAM" id="SSF82282">
    <property type="entry name" value="Homocysteine S-methyltransferase"/>
    <property type="match status" value="1"/>
</dbReference>
<protein>
    <submittedName>
        <fullName evidence="5">Homocysteine S-methyltransferase family protein</fullName>
    </submittedName>
</protein>
<evidence type="ECO:0000256" key="3">
    <source>
        <dbReference type="PROSITE-ProRule" id="PRU00333"/>
    </source>
</evidence>
<organism evidence="5 6">
    <name type="scientific">Ruegeria spongiae</name>
    <dbReference type="NCBI Taxonomy" id="2942209"/>
    <lineage>
        <taxon>Bacteria</taxon>
        <taxon>Pseudomonadati</taxon>
        <taxon>Pseudomonadota</taxon>
        <taxon>Alphaproteobacteria</taxon>
        <taxon>Rhodobacterales</taxon>
        <taxon>Roseobacteraceae</taxon>
        <taxon>Ruegeria</taxon>
    </lineage>
</organism>
<feature type="binding site" evidence="3">
    <location>
        <position position="226"/>
    </location>
    <ligand>
        <name>Zn(2+)</name>
        <dbReference type="ChEBI" id="CHEBI:29105"/>
    </ligand>
</feature>
<evidence type="ECO:0000256" key="2">
    <source>
        <dbReference type="ARBA" id="ARBA00022679"/>
    </source>
</evidence>
<name>A0ABT0Q8F9_9RHOB</name>
<keyword evidence="2 3" id="KW-0808">Transferase</keyword>
<gene>
    <name evidence="5" type="ORF">M3P21_21975</name>
</gene>
<sequence length="318" mass="34858">MNYRNALPQLNGQQMLADGGLETTLVFHDGIDLPLFAAFKALENEQGVEAIDRYMRGFADLAVRHHRGFVMDTPTWRASPRWAAELGVDREQLKAIHREVVATLAGMRERHETPTSPFVLNGVIGPQCDGYSPTDILTAPEAEAYHQTQVNWFAEFGADMVSAITMTYADEAIGIVQAAIEAEIPVVISFTVETDGRLPSGQSLQSAIEQVDAATGEAAAYFMINCAHPDHFRHVLEPGGDWTLRIRGLRANASRLSHAELDEAEDLDDGNPQEFGELHQQLAQLLPNLSVIGGCCGTDHRHVDHVCRAAHDEIVAMA</sequence>
<feature type="domain" description="Hcy-binding" evidence="4">
    <location>
        <begin position="3"/>
        <end position="310"/>
    </location>
</feature>
<evidence type="ECO:0000313" key="5">
    <source>
        <dbReference type="EMBL" id="MCL6286166.1"/>
    </source>
</evidence>
<evidence type="ECO:0000313" key="6">
    <source>
        <dbReference type="Proteomes" id="UP001203880"/>
    </source>
</evidence>
<dbReference type="Proteomes" id="UP001203880">
    <property type="component" value="Unassembled WGS sequence"/>
</dbReference>
<dbReference type="InterPro" id="IPR036589">
    <property type="entry name" value="HCY_dom_sf"/>
</dbReference>
<accession>A0ABT0Q8F9</accession>
<feature type="binding site" evidence="3">
    <location>
        <position position="295"/>
    </location>
    <ligand>
        <name>Zn(2+)</name>
        <dbReference type="ChEBI" id="CHEBI:29105"/>
    </ligand>
</feature>
<dbReference type="PANTHER" id="PTHR11103">
    <property type="entry name" value="SLR1189 PROTEIN"/>
    <property type="match status" value="1"/>
</dbReference>
<dbReference type="RefSeq" id="WP_249713649.1">
    <property type="nucleotide sequence ID" value="NZ_JAMFMB010000061.1"/>
</dbReference>
<reference evidence="5" key="1">
    <citation type="submission" date="2022-05" db="EMBL/GenBank/DDBJ databases">
        <authorList>
            <person name="Park J.-S."/>
        </authorList>
    </citation>
    <scope>NUCLEOTIDE SEQUENCE</scope>
    <source>
        <strain evidence="5">2012CJ41-6</strain>
    </source>
</reference>
<comment type="cofactor">
    <cofactor evidence="3">
        <name>Zn(2+)</name>
        <dbReference type="ChEBI" id="CHEBI:29105"/>
    </cofactor>
</comment>
<keyword evidence="3" id="KW-0479">Metal-binding</keyword>
<evidence type="ECO:0000256" key="1">
    <source>
        <dbReference type="ARBA" id="ARBA00022603"/>
    </source>
</evidence>
<evidence type="ECO:0000259" key="4">
    <source>
        <dbReference type="PROSITE" id="PS50970"/>
    </source>
</evidence>
<dbReference type="Pfam" id="PF02574">
    <property type="entry name" value="S-methyl_trans"/>
    <property type="match status" value="1"/>
</dbReference>
<dbReference type="InterPro" id="IPR003726">
    <property type="entry name" value="HCY_dom"/>
</dbReference>
<dbReference type="Gene3D" id="3.20.20.330">
    <property type="entry name" value="Homocysteine-binding-like domain"/>
    <property type="match status" value="1"/>
</dbReference>
<keyword evidence="6" id="KW-1185">Reference proteome</keyword>
<feature type="binding site" evidence="3">
    <location>
        <position position="296"/>
    </location>
    <ligand>
        <name>Zn(2+)</name>
        <dbReference type="ChEBI" id="CHEBI:29105"/>
    </ligand>
</feature>
<dbReference type="EMBL" id="JAMFMB010000061">
    <property type="protein sequence ID" value="MCL6286166.1"/>
    <property type="molecule type" value="Genomic_DNA"/>
</dbReference>
<dbReference type="PROSITE" id="PS50970">
    <property type="entry name" value="HCY"/>
    <property type="match status" value="1"/>
</dbReference>
<keyword evidence="3" id="KW-0862">Zinc</keyword>